<dbReference type="RefSeq" id="WP_111569962.1">
    <property type="nucleotide sequence ID" value="NZ_PIPK01000012.1"/>
</dbReference>
<dbReference type="Pfam" id="PF00583">
    <property type="entry name" value="Acetyltransf_1"/>
    <property type="match status" value="1"/>
</dbReference>
<dbReference type="InterPro" id="IPR016181">
    <property type="entry name" value="Acyl_CoA_acyltransferase"/>
</dbReference>
<dbReference type="CDD" id="cd04301">
    <property type="entry name" value="NAT_SF"/>
    <property type="match status" value="1"/>
</dbReference>
<keyword evidence="7" id="KW-1185">Reference proteome</keyword>
<dbReference type="EMBL" id="PIPK01000012">
    <property type="protein sequence ID" value="RUO21059.1"/>
    <property type="molecule type" value="Genomic_DNA"/>
</dbReference>
<keyword evidence="4" id="KW-0689">Ribosomal protein</keyword>
<dbReference type="AlphaFoldDB" id="A0A327WS42"/>
<protein>
    <submittedName>
        <fullName evidence="5">GNAT family N-acetyltransferase</fullName>
    </submittedName>
    <submittedName>
        <fullName evidence="4">Ribosomal protein S18 acetylase RimI-like enzyme</fullName>
    </submittedName>
</protein>
<dbReference type="OrthoDB" id="5187710at2"/>
<dbReference type="SUPFAM" id="SSF55729">
    <property type="entry name" value="Acyl-CoA N-acyltransferases (Nat)"/>
    <property type="match status" value="1"/>
</dbReference>
<dbReference type="PANTHER" id="PTHR43877">
    <property type="entry name" value="AMINOALKYLPHOSPHONATE N-ACETYLTRANSFERASE-RELATED-RELATED"/>
    <property type="match status" value="1"/>
</dbReference>
<dbReference type="Gene3D" id="3.40.630.30">
    <property type="match status" value="1"/>
</dbReference>
<sequence length="154" mass="16523">MSPKLSTLHPLTEATPLDIPAIAALEFEYYAQESFSAGVFYQAIAQWPSPLWVVKEGQQLLGYALIGPGKDTQEAWIMAALVAHEGRGKGIGKALCQACIESASARGVRELKLTVAPDNQVAVGLYQQLGFTTVTIVADFFGPGEDRLLMSLAL</sequence>
<organism evidence="4 6">
    <name type="scientific">Aliidiomarina maris</name>
    <dbReference type="NCBI Taxonomy" id="531312"/>
    <lineage>
        <taxon>Bacteria</taxon>
        <taxon>Pseudomonadati</taxon>
        <taxon>Pseudomonadota</taxon>
        <taxon>Gammaproteobacteria</taxon>
        <taxon>Alteromonadales</taxon>
        <taxon>Idiomarinaceae</taxon>
        <taxon>Aliidiomarina</taxon>
    </lineage>
</organism>
<dbReference type="PROSITE" id="PS51186">
    <property type="entry name" value="GNAT"/>
    <property type="match status" value="1"/>
</dbReference>
<evidence type="ECO:0000313" key="6">
    <source>
        <dbReference type="Proteomes" id="UP000249203"/>
    </source>
</evidence>
<dbReference type="GO" id="GO:0016747">
    <property type="term" value="F:acyltransferase activity, transferring groups other than amino-acyl groups"/>
    <property type="evidence" value="ECO:0007669"/>
    <property type="project" value="InterPro"/>
</dbReference>
<keyword evidence="4" id="KW-0687">Ribonucleoprotein</keyword>
<evidence type="ECO:0000256" key="2">
    <source>
        <dbReference type="ARBA" id="ARBA00023315"/>
    </source>
</evidence>
<comment type="caution">
    <text evidence="4">The sequence shown here is derived from an EMBL/GenBank/DDBJ whole genome shotgun (WGS) entry which is preliminary data.</text>
</comment>
<dbReference type="Proteomes" id="UP000249203">
    <property type="component" value="Unassembled WGS sequence"/>
</dbReference>
<keyword evidence="1" id="KW-0808">Transferase</keyword>
<evidence type="ECO:0000313" key="5">
    <source>
        <dbReference type="EMBL" id="RUO21059.1"/>
    </source>
</evidence>
<evidence type="ECO:0000256" key="1">
    <source>
        <dbReference type="ARBA" id="ARBA00022679"/>
    </source>
</evidence>
<gene>
    <name evidence="4" type="ORF">B0I24_11128</name>
    <name evidence="5" type="ORF">CWE07_11865</name>
</gene>
<feature type="domain" description="N-acetyltransferase" evidence="3">
    <location>
        <begin position="6"/>
        <end position="154"/>
    </location>
</feature>
<keyword evidence="2" id="KW-0012">Acyltransferase</keyword>
<reference evidence="4 6" key="2">
    <citation type="submission" date="2018-06" db="EMBL/GenBank/DDBJ databases">
        <title>Genomic Encyclopedia of Type Strains, Phase III (KMG-III): the genomes of soil and plant-associated and newly described type strains.</title>
        <authorList>
            <person name="Whitman W."/>
        </authorList>
    </citation>
    <scope>NUCLEOTIDE SEQUENCE [LARGE SCALE GENOMIC DNA]</scope>
    <source>
        <strain evidence="4 6">CGMCC 1.15366</strain>
    </source>
</reference>
<reference evidence="5 7" key="1">
    <citation type="journal article" date="2018" name="Front. Microbiol.">
        <title>Genome-Based Analysis Reveals the Taxonomy and Diversity of the Family Idiomarinaceae.</title>
        <authorList>
            <person name="Liu Y."/>
            <person name="Lai Q."/>
            <person name="Shao Z."/>
        </authorList>
    </citation>
    <scope>NUCLEOTIDE SEQUENCE [LARGE SCALE GENOMIC DNA]</scope>
    <source>
        <strain evidence="5 7">CF12-14</strain>
    </source>
</reference>
<dbReference type="InterPro" id="IPR050832">
    <property type="entry name" value="Bact_Acetyltransf"/>
</dbReference>
<dbReference type="Proteomes" id="UP000287865">
    <property type="component" value="Unassembled WGS sequence"/>
</dbReference>
<evidence type="ECO:0000313" key="4">
    <source>
        <dbReference type="EMBL" id="RAJ95243.1"/>
    </source>
</evidence>
<evidence type="ECO:0000259" key="3">
    <source>
        <dbReference type="PROSITE" id="PS51186"/>
    </source>
</evidence>
<dbReference type="EMBL" id="QLMD01000011">
    <property type="protein sequence ID" value="RAJ95243.1"/>
    <property type="molecule type" value="Genomic_DNA"/>
</dbReference>
<proteinExistence type="predicted"/>
<dbReference type="InterPro" id="IPR000182">
    <property type="entry name" value="GNAT_dom"/>
</dbReference>
<dbReference type="GO" id="GO:0005840">
    <property type="term" value="C:ribosome"/>
    <property type="evidence" value="ECO:0007669"/>
    <property type="project" value="UniProtKB-KW"/>
</dbReference>
<accession>A0A327WS42</accession>
<evidence type="ECO:0000313" key="7">
    <source>
        <dbReference type="Proteomes" id="UP000287865"/>
    </source>
</evidence>
<name>A0A327WS42_9GAMM</name>